<evidence type="ECO:0000313" key="4">
    <source>
        <dbReference type="Proteomes" id="UP000009881"/>
    </source>
</evidence>
<accession>K9GNJ0</accession>
<dbReference type="AlphaFoldDB" id="K9GNJ0"/>
<dbReference type="SUPFAM" id="SSF64307">
    <property type="entry name" value="SirA-like"/>
    <property type="match status" value="1"/>
</dbReference>
<dbReference type="InterPro" id="IPR036868">
    <property type="entry name" value="TusA-like_sf"/>
</dbReference>
<dbReference type="eggNOG" id="COG0425">
    <property type="taxonomic scope" value="Bacteria"/>
</dbReference>
<dbReference type="InterPro" id="IPR001455">
    <property type="entry name" value="TusA-like"/>
</dbReference>
<dbReference type="STRING" id="1238182.C882_1381"/>
<dbReference type="CDD" id="cd00291">
    <property type="entry name" value="SirA_YedF_YeeD"/>
    <property type="match status" value="1"/>
</dbReference>
<dbReference type="PANTHER" id="PTHR33279:SF6">
    <property type="entry name" value="SULFUR CARRIER PROTEIN YEDF-RELATED"/>
    <property type="match status" value="1"/>
</dbReference>
<comment type="similarity">
    <text evidence="1">Belongs to the sulfur carrier protein TusA family.</text>
</comment>
<gene>
    <name evidence="3" type="ORF">C882_1381</name>
</gene>
<evidence type="ECO:0000256" key="1">
    <source>
        <dbReference type="ARBA" id="ARBA00008984"/>
    </source>
</evidence>
<dbReference type="EMBL" id="ANHY01000019">
    <property type="protein sequence ID" value="EKV27535.1"/>
    <property type="molecule type" value="Genomic_DNA"/>
</dbReference>
<keyword evidence="4" id="KW-1185">Reference proteome</keyword>
<dbReference type="OrthoDB" id="9797551at2"/>
<dbReference type="Gene3D" id="3.30.110.40">
    <property type="entry name" value="TusA-like domain"/>
    <property type="match status" value="1"/>
</dbReference>
<comment type="caution">
    <text evidence="3">The sequence shown here is derived from an EMBL/GenBank/DDBJ whole genome shotgun (WGS) entry which is preliminary data.</text>
</comment>
<dbReference type="Pfam" id="PF01206">
    <property type="entry name" value="TusA"/>
    <property type="match status" value="1"/>
</dbReference>
<proteinExistence type="inferred from homology"/>
<reference evidence="3 4" key="1">
    <citation type="journal article" date="2013" name="Genome Announc.">
        <title>Draft Genome Sequence of an Alphaproteobacterium, Caenispirillum salinarum AK4(T), Isolated from a Solar Saltern.</title>
        <authorList>
            <person name="Khatri I."/>
            <person name="Singh A."/>
            <person name="Korpole S."/>
            <person name="Pinnaka A.K."/>
            <person name="Subramanian S."/>
        </authorList>
    </citation>
    <scope>NUCLEOTIDE SEQUENCE [LARGE SCALE GENOMIC DNA]</scope>
    <source>
        <strain evidence="3 4">AK4</strain>
    </source>
</reference>
<evidence type="ECO:0000259" key="2">
    <source>
        <dbReference type="PROSITE" id="PS01148"/>
    </source>
</evidence>
<sequence length="78" mass="8432">MTDTAADTLLDVRGLQCPLPVLRAKKALNALASGQLLEVHATDPGAVPDFKSLCAQTGHVLERQWEDGEVFGFLIRKS</sequence>
<organism evidence="3 4">
    <name type="scientific">Caenispirillum salinarum AK4</name>
    <dbReference type="NCBI Taxonomy" id="1238182"/>
    <lineage>
        <taxon>Bacteria</taxon>
        <taxon>Pseudomonadati</taxon>
        <taxon>Pseudomonadota</taxon>
        <taxon>Alphaproteobacteria</taxon>
        <taxon>Rhodospirillales</taxon>
        <taxon>Novispirillaceae</taxon>
        <taxon>Caenispirillum</taxon>
    </lineage>
</organism>
<dbReference type="Proteomes" id="UP000009881">
    <property type="component" value="Unassembled WGS sequence"/>
</dbReference>
<dbReference type="PATRIC" id="fig|1238182.3.peg.3595"/>
<dbReference type="PANTHER" id="PTHR33279">
    <property type="entry name" value="SULFUR CARRIER PROTEIN YEDF-RELATED"/>
    <property type="match status" value="1"/>
</dbReference>
<dbReference type="RefSeq" id="WP_009542037.1">
    <property type="nucleotide sequence ID" value="NZ_ANHY01000019.1"/>
</dbReference>
<evidence type="ECO:0000313" key="3">
    <source>
        <dbReference type="EMBL" id="EKV27535.1"/>
    </source>
</evidence>
<name>K9GNJ0_9PROT</name>
<feature type="domain" description="UPF0033" evidence="2">
    <location>
        <begin position="10"/>
        <end position="34"/>
    </location>
</feature>
<protein>
    <submittedName>
        <fullName evidence="3">Putative redox protein</fullName>
    </submittedName>
</protein>
<dbReference type="PROSITE" id="PS01148">
    <property type="entry name" value="UPF0033"/>
    <property type="match status" value="1"/>
</dbReference>